<dbReference type="AlphaFoldDB" id="A0A840KIA4"/>
<keyword evidence="2 7" id="KW-0813">Transport</keyword>
<dbReference type="GO" id="GO:0009279">
    <property type="term" value="C:cell outer membrane"/>
    <property type="evidence" value="ECO:0007669"/>
    <property type="project" value="UniProtKB-SubCell"/>
</dbReference>
<evidence type="ECO:0000256" key="3">
    <source>
        <dbReference type="ARBA" id="ARBA00022452"/>
    </source>
</evidence>
<feature type="signal peptide" evidence="8">
    <location>
        <begin position="1"/>
        <end position="20"/>
    </location>
</feature>
<dbReference type="EMBL" id="JACHLE010000004">
    <property type="protein sequence ID" value="MBB4807414.1"/>
    <property type="molecule type" value="Genomic_DNA"/>
</dbReference>
<keyword evidence="5 7" id="KW-0472">Membrane</keyword>
<keyword evidence="4 7" id="KW-0812">Transmembrane</keyword>
<name>A0A840KIA4_9FLAO</name>
<evidence type="ECO:0000256" key="2">
    <source>
        <dbReference type="ARBA" id="ARBA00022448"/>
    </source>
</evidence>
<proteinExistence type="inferred from homology"/>
<sequence length="989" mass="109154">MKKLTAGVLTLVLSSSLAVANAQQTKKDSVKTQDIEGVVVTALGIKRQSKASSYGAAIVDGNKIREVANTTPFESLSGKVAGVDFSSPAQPGATPKIISRGFKSLTSNQPLYVIDGTPMLNVSSSKTGFDSTYDTGSSVNDLDPNTIESINFLKGAAATSLYGKDGANGVVLITTKKGKGRLKVDLTSSIDFSEVSRLPHIQQEFGQGWSGHSWSFVNGEGDLAASNENGSWGPKFDGKIRPWGRIYNNMQQIKPYVGLEDAAREFFDIGTTYINSLGISGGGENADGAFTLSDLNSDGVFPSDQDKFMRRTLGFNGGLKFNKFKLRVSTNYSHRKVNAVPSGQGDDASFGKSLFQELLQMPTDVSFVDMEDMGNIFNTPSYFFTPYAANPYTTLANNNVRAKADRFYGNTNFSYDFTDKLSASLQLGADIQNEQVKRWGAIVDYIPGSPQDLAGANGVVGAVSETKRTDRLYDAYLTVNYNTDLAENWKLSTALGGGYNEKNGNVLGALVTDLDLPNFYELSNSASTPTLIQNDYKQRYYYVFGSAELGFKDRYFLTVTGRNDWSSTLPVQNNSYFYPSVGVSAIVLNDQNFLKLRGSWARAGKDTAPYSVYSFAGQSANTGFFGQLAYPFGGVNSYEIGNRITNENLVNELTTEVEFGTEGRFFKNRLEFDISVYDRLTEDMLLDKLLPKSTGYTTILGNFASIRNRGIEVLLNGYPIKANNFQWNMTYTFTKNKSKVEDIAGEEKDIILTSNYGIDFRFVEGESYGSFYAQVPKTTASGQYIINPDNGFYEVTETPQKIGSAERDFIMGLTNKFTYKNFSLSFGLDWKQGGDMYSYTKRLSHFVGNGIETLYNDRNPFIIPNSVIDNGNGTYSENTIPVSFEAVTNYYNTQNNPGIERTHVIDKTFIRLRDVSLTYSLPKSLLRGTGLNGASVTLYGKNLFLWTPKENPYVDPESTTYGNDILSEMGEFSANPTQRYYGAMFKFNF</sequence>
<keyword evidence="8" id="KW-0732">Signal</keyword>
<dbReference type="InterPro" id="IPR023996">
    <property type="entry name" value="TonB-dep_OMP_SusC/RagA"/>
</dbReference>
<gene>
    <name evidence="10" type="ORF">HNP38_002720</name>
</gene>
<evidence type="ECO:0000256" key="4">
    <source>
        <dbReference type="ARBA" id="ARBA00022692"/>
    </source>
</evidence>
<evidence type="ECO:0000256" key="7">
    <source>
        <dbReference type="PROSITE-ProRule" id="PRU01360"/>
    </source>
</evidence>
<dbReference type="InterPro" id="IPR012910">
    <property type="entry name" value="Plug_dom"/>
</dbReference>
<dbReference type="NCBIfam" id="TIGR04056">
    <property type="entry name" value="OMP_RagA_SusC"/>
    <property type="match status" value="1"/>
</dbReference>
<dbReference type="InterPro" id="IPR023997">
    <property type="entry name" value="TonB-dep_OMP_SusC/RagA_CS"/>
</dbReference>
<dbReference type="SUPFAM" id="SSF56935">
    <property type="entry name" value="Porins"/>
    <property type="match status" value="1"/>
</dbReference>
<dbReference type="Gene3D" id="2.170.130.10">
    <property type="entry name" value="TonB-dependent receptor, plug domain"/>
    <property type="match status" value="1"/>
</dbReference>
<keyword evidence="6 7" id="KW-0998">Cell outer membrane</keyword>
<evidence type="ECO:0000256" key="1">
    <source>
        <dbReference type="ARBA" id="ARBA00004571"/>
    </source>
</evidence>
<protein>
    <submittedName>
        <fullName evidence="10">TonB-linked SusC/RagA family outer membrane protein</fullName>
    </submittedName>
</protein>
<dbReference type="PROSITE" id="PS52016">
    <property type="entry name" value="TONB_DEPENDENT_REC_3"/>
    <property type="match status" value="1"/>
</dbReference>
<dbReference type="NCBIfam" id="TIGR04057">
    <property type="entry name" value="SusC_RagA_signa"/>
    <property type="match status" value="1"/>
</dbReference>
<feature type="chain" id="PRO_5032473263" evidence="8">
    <location>
        <begin position="21"/>
        <end position="989"/>
    </location>
</feature>
<accession>A0A840KIA4</accession>
<evidence type="ECO:0000256" key="6">
    <source>
        <dbReference type="ARBA" id="ARBA00023237"/>
    </source>
</evidence>
<keyword evidence="11" id="KW-1185">Reference proteome</keyword>
<dbReference type="Pfam" id="PF07715">
    <property type="entry name" value="Plug"/>
    <property type="match status" value="1"/>
</dbReference>
<evidence type="ECO:0000313" key="10">
    <source>
        <dbReference type="EMBL" id="MBB4807414.1"/>
    </source>
</evidence>
<dbReference type="InterPro" id="IPR039426">
    <property type="entry name" value="TonB-dep_rcpt-like"/>
</dbReference>
<dbReference type="Proteomes" id="UP000592180">
    <property type="component" value="Unassembled WGS sequence"/>
</dbReference>
<comment type="caution">
    <text evidence="10">The sequence shown here is derived from an EMBL/GenBank/DDBJ whole genome shotgun (WGS) entry which is preliminary data.</text>
</comment>
<comment type="subcellular location">
    <subcellularLocation>
        <location evidence="1 7">Cell outer membrane</location>
        <topology evidence="1 7">Multi-pass membrane protein</topology>
    </subcellularLocation>
</comment>
<feature type="domain" description="TonB-dependent receptor plug" evidence="9">
    <location>
        <begin position="56"/>
        <end position="170"/>
    </location>
</feature>
<keyword evidence="3 7" id="KW-1134">Transmembrane beta strand</keyword>
<dbReference type="RefSeq" id="WP_184190311.1">
    <property type="nucleotide sequence ID" value="NZ_JACHLE010000004.1"/>
</dbReference>
<dbReference type="InterPro" id="IPR037066">
    <property type="entry name" value="Plug_dom_sf"/>
</dbReference>
<evidence type="ECO:0000256" key="8">
    <source>
        <dbReference type="SAM" id="SignalP"/>
    </source>
</evidence>
<dbReference type="Gene3D" id="2.40.170.20">
    <property type="entry name" value="TonB-dependent receptor, beta-barrel domain"/>
    <property type="match status" value="1"/>
</dbReference>
<evidence type="ECO:0000259" key="9">
    <source>
        <dbReference type="Pfam" id="PF07715"/>
    </source>
</evidence>
<evidence type="ECO:0000256" key="5">
    <source>
        <dbReference type="ARBA" id="ARBA00023136"/>
    </source>
</evidence>
<reference evidence="10 11" key="1">
    <citation type="submission" date="2020-08" db="EMBL/GenBank/DDBJ databases">
        <title>Functional genomics of gut bacteria from endangered species of beetles.</title>
        <authorList>
            <person name="Carlos-Shanley C."/>
        </authorList>
    </citation>
    <scope>NUCLEOTIDE SEQUENCE [LARGE SCALE GENOMIC DNA]</scope>
    <source>
        <strain evidence="10 11">S00151</strain>
    </source>
</reference>
<dbReference type="InterPro" id="IPR036942">
    <property type="entry name" value="Beta-barrel_TonB_sf"/>
</dbReference>
<evidence type="ECO:0000313" key="11">
    <source>
        <dbReference type="Proteomes" id="UP000592180"/>
    </source>
</evidence>
<comment type="similarity">
    <text evidence="7">Belongs to the TonB-dependent receptor family.</text>
</comment>
<organism evidence="10 11">
    <name type="scientific">Chryseobacterium defluvii</name>
    <dbReference type="NCBI Taxonomy" id="160396"/>
    <lineage>
        <taxon>Bacteria</taxon>
        <taxon>Pseudomonadati</taxon>
        <taxon>Bacteroidota</taxon>
        <taxon>Flavobacteriia</taxon>
        <taxon>Flavobacteriales</taxon>
        <taxon>Weeksellaceae</taxon>
        <taxon>Chryseobacterium group</taxon>
        <taxon>Chryseobacterium</taxon>
    </lineage>
</organism>